<dbReference type="GO" id="GO:0016788">
    <property type="term" value="F:hydrolase activity, acting on ester bonds"/>
    <property type="evidence" value="ECO:0007669"/>
    <property type="project" value="InterPro"/>
</dbReference>
<feature type="active site" description="Nucleophile" evidence="1">
    <location>
        <position position="42"/>
    </location>
</feature>
<sequence length="277" mass="27962">MRRRIVALMAALGLAISVSVAAAPAATAVSNTGASYVAFGDSEAAGTGNLFYVERGTCLRSRISYPLILGGTSYACASVTTDGTIAQVHAAAAAGKLGGNTKLVTVTAGINNLPWQQTLLTCAQAGPEVCQQAVAALAPQFATVAPGVAGIVATVRGYAPNAKILVTGYPQLFGDVTTSCRVGFLNGSAITVPAATTALANAAVDTLNQTIVGGLSIVGDPNTVYVDLAARFDTHGLCDTRTPWVNGVIGLPVLSDGSLHVNAIGQFAIAATVRSMR</sequence>
<evidence type="ECO:0000313" key="6">
    <source>
        <dbReference type="Proteomes" id="UP000502498"/>
    </source>
</evidence>
<evidence type="ECO:0000256" key="1">
    <source>
        <dbReference type="PIRSR" id="PIRSR637460-1"/>
    </source>
</evidence>
<dbReference type="EMBL" id="CP054038">
    <property type="protein sequence ID" value="QKJ18157.1"/>
    <property type="molecule type" value="Genomic_DNA"/>
</dbReference>
<dbReference type="SUPFAM" id="SSF52266">
    <property type="entry name" value="SGNH hydrolase"/>
    <property type="match status" value="1"/>
</dbReference>
<dbReference type="Gene3D" id="3.40.50.1110">
    <property type="entry name" value="SGNH hydrolase"/>
    <property type="match status" value="1"/>
</dbReference>
<accession>A0A7D4QB39</accession>
<reference evidence="5 6" key="1">
    <citation type="submission" date="2020-05" db="EMBL/GenBank/DDBJ databases">
        <title>Strain PA2F3 complete genome.</title>
        <authorList>
            <person name="Kim Y.-S."/>
            <person name="Kim S.-J."/>
            <person name="Jung H.-k."/>
            <person name="Kim S.-E."/>
            <person name="Kim K.-H."/>
        </authorList>
    </citation>
    <scope>NUCLEOTIDE SEQUENCE [LARGE SCALE GENOMIC DNA]</scope>
    <source>
        <strain evidence="5 6">PA2F3</strain>
    </source>
</reference>
<proteinExistence type="predicted"/>
<dbReference type="RefSeq" id="WP_172988537.1">
    <property type="nucleotide sequence ID" value="NZ_CP054038.1"/>
</dbReference>
<dbReference type="InterPro" id="IPR037460">
    <property type="entry name" value="SEST-like"/>
</dbReference>
<dbReference type="InterPro" id="IPR013830">
    <property type="entry name" value="SGNH_hydro"/>
</dbReference>
<dbReference type="AlphaFoldDB" id="A0A7D4QB39"/>
<feature type="disulfide bond" evidence="2">
    <location>
        <begin position="122"/>
        <end position="130"/>
    </location>
</feature>
<protein>
    <submittedName>
        <fullName evidence="5">SGNH/GDSL hydrolase family protein</fullName>
    </submittedName>
</protein>
<keyword evidence="2" id="KW-1015">Disulfide bond</keyword>
<dbReference type="CDD" id="cd01823">
    <property type="entry name" value="SEST_like"/>
    <property type="match status" value="1"/>
</dbReference>
<feature type="active site" evidence="1">
    <location>
        <position position="260"/>
    </location>
</feature>
<keyword evidence="3" id="KW-0732">Signal</keyword>
<evidence type="ECO:0000256" key="2">
    <source>
        <dbReference type="PIRSR" id="PIRSR637460-2"/>
    </source>
</evidence>
<feature type="disulfide bond" evidence="2">
    <location>
        <begin position="180"/>
        <end position="238"/>
    </location>
</feature>
<feature type="signal peptide" evidence="3">
    <location>
        <begin position="1"/>
        <end position="22"/>
    </location>
</feature>
<name>A0A7D4QB39_9MICO</name>
<dbReference type="InterPro" id="IPR036514">
    <property type="entry name" value="SGNH_hydro_sf"/>
</dbReference>
<dbReference type="Pfam" id="PF13472">
    <property type="entry name" value="Lipase_GDSL_2"/>
    <property type="match status" value="1"/>
</dbReference>
<dbReference type="PANTHER" id="PTHR37981">
    <property type="entry name" value="LIPASE 2"/>
    <property type="match status" value="1"/>
</dbReference>
<evidence type="ECO:0000256" key="3">
    <source>
        <dbReference type="SAM" id="SignalP"/>
    </source>
</evidence>
<feature type="domain" description="SGNH hydrolase-type esterase" evidence="4">
    <location>
        <begin position="38"/>
        <end position="265"/>
    </location>
</feature>
<evidence type="ECO:0000313" key="5">
    <source>
        <dbReference type="EMBL" id="QKJ18157.1"/>
    </source>
</evidence>
<keyword evidence="5" id="KW-0378">Hydrolase</keyword>
<organism evidence="5 6">
    <name type="scientific">Microbacterium hominis</name>
    <dbReference type="NCBI Taxonomy" id="162426"/>
    <lineage>
        <taxon>Bacteria</taxon>
        <taxon>Bacillati</taxon>
        <taxon>Actinomycetota</taxon>
        <taxon>Actinomycetes</taxon>
        <taxon>Micrococcales</taxon>
        <taxon>Microbacteriaceae</taxon>
        <taxon>Microbacterium</taxon>
    </lineage>
</organism>
<feature type="chain" id="PRO_5038436843" evidence="3">
    <location>
        <begin position="23"/>
        <end position="277"/>
    </location>
</feature>
<dbReference type="Proteomes" id="UP000502498">
    <property type="component" value="Chromosome"/>
</dbReference>
<dbReference type="GO" id="GO:0006629">
    <property type="term" value="P:lipid metabolic process"/>
    <property type="evidence" value="ECO:0007669"/>
    <property type="project" value="TreeGrafter"/>
</dbReference>
<dbReference type="PANTHER" id="PTHR37981:SF1">
    <property type="entry name" value="SGNH HYDROLASE-TYPE ESTERASE DOMAIN-CONTAINING PROTEIN"/>
    <property type="match status" value="1"/>
</dbReference>
<evidence type="ECO:0000259" key="4">
    <source>
        <dbReference type="Pfam" id="PF13472"/>
    </source>
</evidence>
<gene>
    <name evidence="5" type="ORF">HQM25_01160</name>
</gene>